<proteinExistence type="predicted"/>
<protein>
    <submittedName>
        <fullName evidence="4">Phospholipid/glycerol acyltransferase</fullName>
    </submittedName>
</protein>
<dbReference type="InterPro" id="IPR002123">
    <property type="entry name" value="Plipid/glycerol_acylTrfase"/>
</dbReference>
<dbReference type="GO" id="GO:0003841">
    <property type="term" value="F:1-acylglycerol-3-phosphate O-acyltransferase activity"/>
    <property type="evidence" value="ECO:0007669"/>
    <property type="project" value="TreeGrafter"/>
</dbReference>
<dbReference type="SUPFAM" id="SSF69593">
    <property type="entry name" value="Glycerol-3-phosphate (1)-acyltransferase"/>
    <property type="match status" value="1"/>
</dbReference>
<dbReference type="SMART" id="SM00563">
    <property type="entry name" value="PlsC"/>
    <property type="match status" value="1"/>
</dbReference>
<keyword evidence="2 4" id="KW-0012">Acyltransferase</keyword>
<dbReference type="EMBL" id="CAJA01000120">
    <property type="protein sequence ID" value="CCH72881.1"/>
    <property type="molecule type" value="Genomic_DNA"/>
</dbReference>
<dbReference type="RefSeq" id="WP_157044140.1">
    <property type="nucleotide sequence ID" value="NZ_HG764815.1"/>
</dbReference>
<dbReference type="PANTHER" id="PTHR10434">
    <property type="entry name" value="1-ACYL-SN-GLYCEROL-3-PHOSPHATE ACYLTRANSFERASE"/>
    <property type="match status" value="1"/>
</dbReference>
<gene>
    <name evidence="4" type="ORF">BN11_2060004</name>
</gene>
<dbReference type="GO" id="GO:0006654">
    <property type="term" value="P:phosphatidic acid biosynthetic process"/>
    <property type="evidence" value="ECO:0007669"/>
    <property type="project" value="TreeGrafter"/>
</dbReference>
<keyword evidence="1 4" id="KW-0808">Transferase</keyword>
<reference evidence="4 5" key="1">
    <citation type="journal article" date="2013" name="ISME J.">
        <title>A metabolic model for members of the genus Tetrasphaera involved in enhanced biological phosphorus removal.</title>
        <authorList>
            <person name="Kristiansen R."/>
            <person name="Nguyen H.T.T."/>
            <person name="Saunders A.M."/>
            <person name="Nielsen J.L."/>
            <person name="Wimmer R."/>
            <person name="Le V.Q."/>
            <person name="McIlroy S.J."/>
            <person name="Petrovski S."/>
            <person name="Seviour R.J."/>
            <person name="Calteau A."/>
            <person name="Nielsen K.L."/>
            <person name="Nielsen P.H."/>
        </authorList>
    </citation>
    <scope>NUCLEOTIDE SEQUENCE [LARGE SCALE GENOMIC DNA]</scope>
    <source>
        <strain evidence="4 5">Ben110</strain>
    </source>
</reference>
<dbReference type="CDD" id="cd07989">
    <property type="entry name" value="LPLAT_AGPAT-like"/>
    <property type="match status" value="1"/>
</dbReference>
<comment type="caution">
    <text evidence="4">The sequence shown here is derived from an EMBL/GenBank/DDBJ whole genome shotgun (WGS) entry which is preliminary data.</text>
</comment>
<organism evidence="4 5">
    <name type="scientific">Nostocoides australiense Ben110</name>
    <dbReference type="NCBI Taxonomy" id="1193182"/>
    <lineage>
        <taxon>Bacteria</taxon>
        <taxon>Bacillati</taxon>
        <taxon>Actinomycetota</taxon>
        <taxon>Actinomycetes</taxon>
        <taxon>Micrococcales</taxon>
        <taxon>Intrasporangiaceae</taxon>
        <taxon>Nostocoides</taxon>
    </lineage>
</organism>
<sequence>MIRTPDQRRLPGAYRFVVRVLRPVLQVLTKRDWRGVANIPAEGGFVVCPNHLSHIDVLILGHFMYDAGRPVYFLGKESVFRVPVVGWIVTRAGQIPVHRGTHRVADAYRSAVAAVRAGKAVGVYPEGTLTRDPDLWPMRGKTGAARIALETRCPVIPVAMWGPNELLAPYTKLPKLLPRKTMGVIAQPPVDLSDLYDAPHRRAAVAEATRRIMASLTNGVEQLRGQVAPVERYDPAHYGESEFGHPDKKAG</sequence>
<feature type="domain" description="Phospholipid/glycerol acyltransferase" evidence="3">
    <location>
        <begin position="45"/>
        <end position="163"/>
    </location>
</feature>
<dbReference type="PANTHER" id="PTHR10434:SF55">
    <property type="entry name" value="POSSIBLE ACYLTRANSFERASE"/>
    <property type="match status" value="1"/>
</dbReference>
<dbReference type="Proteomes" id="UP000035763">
    <property type="component" value="Unassembled WGS sequence"/>
</dbReference>
<accession>W6JW13</accession>
<dbReference type="OrthoDB" id="9806008at2"/>
<keyword evidence="5" id="KW-1185">Reference proteome</keyword>
<evidence type="ECO:0000259" key="3">
    <source>
        <dbReference type="SMART" id="SM00563"/>
    </source>
</evidence>
<dbReference type="GO" id="GO:0005886">
    <property type="term" value="C:plasma membrane"/>
    <property type="evidence" value="ECO:0007669"/>
    <property type="project" value="TreeGrafter"/>
</dbReference>
<name>W6JW13_9MICO</name>
<evidence type="ECO:0000256" key="2">
    <source>
        <dbReference type="ARBA" id="ARBA00023315"/>
    </source>
</evidence>
<dbReference type="Pfam" id="PF01553">
    <property type="entry name" value="Acyltransferase"/>
    <property type="match status" value="1"/>
</dbReference>
<dbReference type="AlphaFoldDB" id="W6JW13"/>
<evidence type="ECO:0000256" key="1">
    <source>
        <dbReference type="ARBA" id="ARBA00022679"/>
    </source>
</evidence>
<evidence type="ECO:0000313" key="4">
    <source>
        <dbReference type="EMBL" id="CCH72881.1"/>
    </source>
</evidence>
<evidence type="ECO:0000313" key="5">
    <source>
        <dbReference type="Proteomes" id="UP000035763"/>
    </source>
</evidence>
<dbReference type="STRING" id="1193182.BN11_2060004"/>